<comment type="similarity">
    <text evidence="1 4 5">Belongs to the universal ribosomal protein uS11 family.</text>
</comment>
<keyword evidence="3 4" id="KW-0687">Ribonucleoprotein</keyword>
<evidence type="ECO:0000313" key="6">
    <source>
        <dbReference type="EMBL" id="ARQ82185.1"/>
    </source>
</evidence>
<evidence type="ECO:0000256" key="4">
    <source>
        <dbReference type="HAMAP-Rule" id="MF_01310"/>
    </source>
</evidence>
<dbReference type="SUPFAM" id="SSF53137">
    <property type="entry name" value="Translational machinery components"/>
    <property type="match status" value="1"/>
</dbReference>
<keyword evidence="4" id="KW-0694">RNA-binding</keyword>
<dbReference type="GO" id="GO:0019843">
    <property type="term" value="F:rRNA binding"/>
    <property type="evidence" value="ECO:0007669"/>
    <property type="project" value="UniProtKB-UniRule"/>
</dbReference>
<dbReference type="InterPro" id="IPR018102">
    <property type="entry name" value="Ribosomal_uS11_CS"/>
</dbReference>
<gene>
    <name evidence="4 6" type="primary">rps11</name>
</gene>
<dbReference type="GO" id="GO:0005840">
    <property type="term" value="C:ribosome"/>
    <property type="evidence" value="ECO:0007669"/>
    <property type="project" value="UniProtKB-KW"/>
</dbReference>
<dbReference type="GO" id="GO:0009507">
    <property type="term" value="C:chloroplast"/>
    <property type="evidence" value="ECO:0007669"/>
    <property type="project" value="UniProtKB-SubCell"/>
</dbReference>
<name>A0A1X9RPW4_9CHLO</name>
<keyword evidence="4" id="KW-0699">rRNA-binding</keyword>
<dbReference type="PIRSF" id="PIRSF002131">
    <property type="entry name" value="Ribosomal_S11"/>
    <property type="match status" value="1"/>
</dbReference>
<dbReference type="NCBIfam" id="NF003698">
    <property type="entry name" value="PRK05309.1"/>
    <property type="match status" value="1"/>
</dbReference>
<organism evidence="6">
    <name type="scientific">Avrainvillea mazei</name>
    <dbReference type="NCBI Taxonomy" id="381412"/>
    <lineage>
        <taxon>Eukaryota</taxon>
        <taxon>Viridiplantae</taxon>
        <taxon>Chlorophyta</taxon>
        <taxon>core chlorophytes</taxon>
        <taxon>Ulvophyceae</taxon>
        <taxon>TCBD clade</taxon>
        <taxon>Bryopsidales</taxon>
        <taxon>Halimedineae</taxon>
        <taxon>Dichotomosiphonaceae</taxon>
        <taxon>Avrainvillea</taxon>
    </lineage>
</organism>
<dbReference type="PANTHER" id="PTHR11759">
    <property type="entry name" value="40S RIBOSOMAL PROTEIN S14/30S RIBOSOMAL PROTEIN S11"/>
    <property type="match status" value="1"/>
</dbReference>
<protein>
    <recommendedName>
        <fullName evidence="4">Small ribosomal subunit protein uS11c</fullName>
    </recommendedName>
</protein>
<dbReference type="Gene3D" id="3.30.420.80">
    <property type="entry name" value="Ribosomal protein S11"/>
    <property type="match status" value="1"/>
</dbReference>
<keyword evidence="2 4" id="KW-0689">Ribosomal protein</keyword>
<evidence type="ECO:0000256" key="5">
    <source>
        <dbReference type="RuleBase" id="RU003629"/>
    </source>
</evidence>
<keyword evidence="6" id="KW-0150">Chloroplast</keyword>
<evidence type="ECO:0000256" key="2">
    <source>
        <dbReference type="ARBA" id="ARBA00022980"/>
    </source>
</evidence>
<dbReference type="EMBL" id="KY509313">
    <property type="protein sequence ID" value="ARQ82185.1"/>
    <property type="molecule type" value="Genomic_DNA"/>
</dbReference>
<dbReference type="InterPro" id="IPR001971">
    <property type="entry name" value="Ribosomal_uS11"/>
</dbReference>
<proteinExistence type="inferred from homology"/>
<dbReference type="InterPro" id="IPR036967">
    <property type="entry name" value="Ribosomal_uS11_sf"/>
</dbReference>
<accession>A0A1X9RPW4</accession>
<dbReference type="GO" id="GO:1990904">
    <property type="term" value="C:ribonucleoprotein complex"/>
    <property type="evidence" value="ECO:0007669"/>
    <property type="project" value="UniProtKB-KW"/>
</dbReference>
<sequence length="132" mass="14895">MNKKNFRKTNLKKKTFRRISKGIIYIKSSFNNTILTLTNLKGDVLAWSSAGSCGFKGARKTTPFVTKQTINNLVKKSIDKGVKQIHVIIRGVGPGREIALRSLQKTNLQMVLIRDMTSIPHNGCRSPKKRRI</sequence>
<comment type="subcellular location">
    <subcellularLocation>
        <location evidence="4">Plastid</location>
        <location evidence="4">Chloroplast</location>
    </subcellularLocation>
</comment>
<dbReference type="HAMAP" id="MF_01310">
    <property type="entry name" value="Ribosomal_uS11"/>
    <property type="match status" value="1"/>
</dbReference>
<geneLocation type="chloroplast" evidence="6"/>
<evidence type="ECO:0000256" key="1">
    <source>
        <dbReference type="ARBA" id="ARBA00006194"/>
    </source>
</evidence>
<dbReference type="Pfam" id="PF00411">
    <property type="entry name" value="Ribosomal_S11"/>
    <property type="match status" value="1"/>
</dbReference>
<dbReference type="AlphaFoldDB" id="A0A1X9RPW4"/>
<evidence type="ECO:0000256" key="3">
    <source>
        <dbReference type="ARBA" id="ARBA00023274"/>
    </source>
</evidence>
<dbReference type="PROSITE" id="PS00054">
    <property type="entry name" value="RIBOSOMAL_S11"/>
    <property type="match status" value="1"/>
</dbReference>
<dbReference type="GO" id="GO:0006412">
    <property type="term" value="P:translation"/>
    <property type="evidence" value="ECO:0007669"/>
    <property type="project" value="UniProtKB-UniRule"/>
</dbReference>
<reference evidence="6" key="1">
    <citation type="journal article" date="2017" name="J. Phycol.">
        <title>Phylogenetic position of the coral symbiont Ostreobium (Ulvophyceae) inferred from chloroplast genome data.</title>
        <authorList>
            <person name="Verbruggen H."/>
            <person name="Marcelino V.R."/>
            <person name="Guiry M.D."/>
            <person name="Cremen M.C."/>
            <person name="Jackson C.J."/>
        </authorList>
    </citation>
    <scope>NUCLEOTIDE SEQUENCE</scope>
</reference>
<keyword evidence="6" id="KW-0934">Plastid</keyword>
<dbReference type="GO" id="GO:0003735">
    <property type="term" value="F:structural constituent of ribosome"/>
    <property type="evidence" value="ECO:0007669"/>
    <property type="project" value="InterPro"/>
</dbReference>
<comment type="subunit">
    <text evidence="4">Part of the 30S ribosomal subunit.</text>
</comment>